<dbReference type="GO" id="GO:0003677">
    <property type="term" value="F:DNA binding"/>
    <property type="evidence" value="ECO:0007669"/>
    <property type="project" value="UniProtKB-KW"/>
</dbReference>
<evidence type="ECO:0000313" key="1">
    <source>
        <dbReference type="EMBL" id="MFC6171863.1"/>
    </source>
</evidence>
<accession>A0ABW1RGJ5</accession>
<gene>
    <name evidence="1" type="ORF">ACFQGP_14975</name>
</gene>
<keyword evidence="1" id="KW-0238">DNA-binding</keyword>
<dbReference type="Pfam" id="PF04237">
    <property type="entry name" value="YjbR"/>
    <property type="match status" value="1"/>
</dbReference>
<dbReference type="RefSeq" id="WP_125551766.1">
    <property type="nucleotide sequence ID" value="NZ_JBHSSL010000118.1"/>
</dbReference>
<dbReference type="PANTHER" id="PTHR35145:SF1">
    <property type="entry name" value="CYTOPLASMIC PROTEIN"/>
    <property type="match status" value="1"/>
</dbReference>
<dbReference type="InterPro" id="IPR038056">
    <property type="entry name" value="YjbR-like_sf"/>
</dbReference>
<evidence type="ECO:0000313" key="2">
    <source>
        <dbReference type="Proteomes" id="UP001596289"/>
    </source>
</evidence>
<name>A0ABW1RGJ5_9LACO</name>
<dbReference type="Gene3D" id="3.90.1150.30">
    <property type="match status" value="1"/>
</dbReference>
<reference evidence="2" key="1">
    <citation type="journal article" date="2019" name="Int. J. Syst. Evol. Microbiol.">
        <title>The Global Catalogue of Microorganisms (GCM) 10K type strain sequencing project: providing services to taxonomists for standard genome sequencing and annotation.</title>
        <authorList>
            <consortium name="The Broad Institute Genomics Platform"/>
            <consortium name="The Broad Institute Genome Sequencing Center for Infectious Disease"/>
            <person name="Wu L."/>
            <person name="Ma J."/>
        </authorList>
    </citation>
    <scope>NUCLEOTIDE SEQUENCE [LARGE SCALE GENOMIC DNA]</scope>
    <source>
        <strain evidence="2">CCM 8904</strain>
    </source>
</reference>
<comment type="caution">
    <text evidence="1">The sequence shown here is derived from an EMBL/GenBank/DDBJ whole genome shotgun (WGS) entry which is preliminary data.</text>
</comment>
<dbReference type="EMBL" id="JBHSSL010000118">
    <property type="protein sequence ID" value="MFC6171863.1"/>
    <property type="molecule type" value="Genomic_DNA"/>
</dbReference>
<protein>
    <submittedName>
        <fullName evidence="1">MmcQ/YjbR family DNA-binding protein</fullName>
    </submittedName>
</protein>
<sequence length="118" mass="13820">MITREKIIAYLAETYAVQPEYPFKKFPNYCVFKHQRNHKWFALMMSIPQNKLYGTDSTEIEVIDVKINPELGDILKTSPAYYPAYHMNKEHWLTVDLAALTDFKPLSDLIADSYQLTQ</sequence>
<organism evidence="1 2">
    <name type="scientific">Loigolactobacillus jiayinensis</name>
    <dbReference type="NCBI Taxonomy" id="2486016"/>
    <lineage>
        <taxon>Bacteria</taxon>
        <taxon>Bacillati</taxon>
        <taxon>Bacillota</taxon>
        <taxon>Bacilli</taxon>
        <taxon>Lactobacillales</taxon>
        <taxon>Lactobacillaceae</taxon>
        <taxon>Loigolactobacillus</taxon>
    </lineage>
</organism>
<dbReference type="Proteomes" id="UP001596289">
    <property type="component" value="Unassembled WGS sequence"/>
</dbReference>
<dbReference type="SUPFAM" id="SSF142906">
    <property type="entry name" value="YjbR-like"/>
    <property type="match status" value="1"/>
</dbReference>
<dbReference type="PANTHER" id="PTHR35145">
    <property type="entry name" value="CYTOPLASMIC PROTEIN-RELATED"/>
    <property type="match status" value="1"/>
</dbReference>
<keyword evidence="2" id="KW-1185">Reference proteome</keyword>
<proteinExistence type="predicted"/>
<dbReference type="InterPro" id="IPR007351">
    <property type="entry name" value="YjbR"/>
</dbReference>
<dbReference type="InterPro" id="IPR058532">
    <property type="entry name" value="YjbR/MT2646/Rv2570-like"/>
</dbReference>